<sequence>MNRFENKVCVVTGAGSGIGQATALAFAREGARVLVADVNVAGGEATVNQIAALGGTAIFMSVNIAEQQQVEAMVARAVAEWGRLDCAVNCAGVTGGVSAPTHEYPDAAWAQNVAVNLNGTWFCLKAQLAQLLKQGGGTIVNIASAAALKGHPNNIGYCATKHAIVGMTKTAAIEYATNNIRVNALCPSAIETPMIMDGRLNLRNNPELKVKFTNDQAMKRMGRPDEVADVALWLCSDQSSFMTGHAMTVDGGMFA</sequence>
<dbReference type="Pfam" id="PF13561">
    <property type="entry name" value="adh_short_C2"/>
    <property type="match status" value="1"/>
</dbReference>
<gene>
    <name evidence="3" type="ORF">J2I48_01950</name>
</gene>
<dbReference type="GO" id="GO:0016491">
    <property type="term" value="F:oxidoreductase activity"/>
    <property type="evidence" value="ECO:0007669"/>
    <property type="project" value="UniProtKB-KW"/>
</dbReference>
<dbReference type="PRINTS" id="PR00080">
    <property type="entry name" value="SDRFAMILY"/>
</dbReference>
<comment type="similarity">
    <text evidence="1">Belongs to the short-chain dehydrogenases/reductases (SDR) family.</text>
</comment>
<evidence type="ECO:0000313" key="3">
    <source>
        <dbReference type="EMBL" id="MBO0929732.1"/>
    </source>
</evidence>
<evidence type="ECO:0000256" key="1">
    <source>
        <dbReference type="ARBA" id="ARBA00006484"/>
    </source>
</evidence>
<proteinExistence type="inferred from homology"/>
<dbReference type="InterPro" id="IPR020904">
    <property type="entry name" value="Sc_DH/Rdtase_CS"/>
</dbReference>
<dbReference type="AlphaFoldDB" id="A0A939G3T9"/>
<dbReference type="CDD" id="cd05233">
    <property type="entry name" value="SDR_c"/>
    <property type="match status" value="1"/>
</dbReference>
<dbReference type="InterPro" id="IPR036291">
    <property type="entry name" value="NAD(P)-bd_dom_sf"/>
</dbReference>
<dbReference type="SUPFAM" id="SSF51735">
    <property type="entry name" value="NAD(P)-binding Rossmann-fold domains"/>
    <property type="match status" value="1"/>
</dbReference>
<keyword evidence="2" id="KW-0560">Oxidoreductase</keyword>
<organism evidence="3 4">
    <name type="scientific">Fibrella aquatilis</name>
    <dbReference type="NCBI Taxonomy" id="2817059"/>
    <lineage>
        <taxon>Bacteria</taxon>
        <taxon>Pseudomonadati</taxon>
        <taxon>Bacteroidota</taxon>
        <taxon>Cytophagia</taxon>
        <taxon>Cytophagales</taxon>
        <taxon>Spirosomataceae</taxon>
        <taxon>Fibrella</taxon>
    </lineage>
</organism>
<dbReference type="PANTHER" id="PTHR24321:SF8">
    <property type="entry name" value="ESTRADIOL 17-BETA-DEHYDROGENASE 8-RELATED"/>
    <property type="match status" value="1"/>
</dbReference>
<evidence type="ECO:0000256" key="2">
    <source>
        <dbReference type="ARBA" id="ARBA00023002"/>
    </source>
</evidence>
<dbReference type="PANTHER" id="PTHR24321">
    <property type="entry name" value="DEHYDROGENASES, SHORT CHAIN"/>
    <property type="match status" value="1"/>
</dbReference>
<protein>
    <submittedName>
        <fullName evidence="3">SDR family oxidoreductase</fullName>
    </submittedName>
</protein>
<dbReference type="Gene3D" id="3.40.50.720">
    <property type="entry name" value="NAD(P)-binding Rossmann-like Domain"/>
    <property type="match status" value="1"/>
</dbReference>
<evidence type="ECO:0000313" key="4">
    <source>
        <dbReference type="Proteomes" id="UP000664795"/>
    </source>
</evidence>
<keyword evidence="4" id="KW-1185">Reference proteome</keyword>
<dbReference type="PROSITE" id="PS00061">
    <property type="entry name" value="ADH_SHORT"/>
    <property type="match status" value="1"/>
</dbReference>
<dbReference type="PRINTS" id="PR00081">
    <property type="entry name" value="GDHRDH"/>
</dbReference>
<dbReference type="RefSeq" id="WP_207333683.1">
    <property type="nucleotide sequence ID" value="NZ_JAFMYU010000001.1"/>
</dbReference>
<dbReference type="Proteomes" id="UP000664795">
    <property type="component" value="Unassembled WGS sequence"/>
</dbReference>
<dbReference type="EMBL" id="JAFMYU010000001">
    <property type="protein sequence ID" value="MBO0929732.1"/>
    <property type="molecule type" value="Genomic_DNA"/>
</dbReference>
<name>A0A939G3T9_9BACT</name>
<dbReference type="NCBIfam" id="NF005559">
    <property type="entry name" value="PRK07231.1"/>
    <property type="match status" value="1"/>
</dbReference>
<reference evidence="3 4" key="1">
    <citation type="submission" date="2021-03" db="EMBL/GenBank/DDBJ databases">
        <title>Fibrella sp. HMF5036 genome sequencing and assembly.</title>
        <authorList>
            <person name="Kang H."/>
            <person name="Kim H."/>
            <person name="Bae S."/>
            <person name="Joh K."/>
        </authorList>
    </citation>
    <scope>NUCLEOTIDE SEQUENCE [LARGE SCALE GENOMIC DNA]</scope>
    <source>
        <strain evidence="3 4">HMF5036</strain>
    </source>
</reference>
<accession>A0A939G3T9</accession>
<comment type="caution">
    <text evidence="3">The sequence shown here is derived from an EMBL/GenBank/DDBJ whole genome shotgun (WGS) entry which is preliminary data.</text>
</comment>
<dbReference type="InterPro" id="IPR002347">
    <property type="entry name" value="SDR_fam"/>
</dbReference>
<dbReference type="FunFam" id="3.40.50.720:FF:000084">
    <property type="entry name" value="Short-chain dehydrogenase reductase"/>
    <property type="match status" value="1"/>
</dbReference>